<dbReference type="Proteomes" id="UP000887576">
    <property type="component" value="Unplaced"/>
</dbReference>
<organism evidence="1 2">
    <name type="scientific">Panagrolaimus sp. JU765</name>
    <dbReference type="NCBI Taxonomy" id="591449"/>
    <lineage>
        <taxon>Eukaryota</taxon>
        <taxon>Metazoa</taxon>
        <taxon>Ecdysozoa</taxon>
        <taxon>Nematoda</taxon>
        <taxon>Chromadorea</taxon>
        <taxon>Rhabditida</taxon>
        <taxon>Tylenchina</taxon>
        <taxon>Panagrolaimomorpha</taxon>
        <taxon>Panagrolaimoidea</taxon>
        <taxon>Panagrolaimidae</taxon>
        <taxon>Panagrolaimus</taxon>
    </lineage>
</organism>
<proteinExistence type="predicted"/>
<dbReference type="WBParaSite" id="JU765_v2.g9929.t1">
    <property type="protein sequence ID" value="JU765_v2.g9929.t1"/>
    <property type="gene ID" value="JU765_v2.g9929"/>
</dbReference>
<sequence length="159" mass="18073">MIIFYIVLSSFLLRHSEGLQCYLRDKVLSSSSVCVKIYDDGFDFIQARSTSWSHRYPTNMVKCYFDLCNGPENDLNTTVTNLQCYESTNSSLGNLTNCSKEVNACALRMANKTSVRDPDIVLNRSCATMKEMQDFDNHKLPINEVLDHAEHKGDVFVPI</sequence>
<protein>
    <submittedName>
        <fullName evidence="2">Uncharacterized protein</fullName>
    </submittedName>
</protein>
<evidence type="ECO:0000313" key="1">
    <source>
        <dbReference type="Proteomes" id="UP000887576"/>
    </source>
</evidence>
<accession>A0AC34RTK8</accession>
<name>A0AC34RTK8_9BILA</name>
<evidence type="ECO:0000313" key="2">
    <source>
        <dbReference type="WBParaSite" id="JU765_v2.g9929.t1"/>
    </source>
</evidence>
<reference evidence="2" key="1">
    <citation type="submission" date="2022-11" db="UniProtKB">
        <authorList>
            <consortium name="WormBaseParasite"/>
        </authorList>
    </citation>
    <scope>IDENTIFICATION</scope>
</reference>